<dbReference type="OrthoDB" id="3270804at2759"/>
<organism evidence="3 4">
    <name type="scientific">Lyophyllum shimeji</name>
    <name type="common">Hon-shimeji</name>
    <name type="synonym">Tricholoma shimeji</name>
    <dbReference type="NCBI Taxonomy" id="47721"/>
    <lineage>
        <taxon>Eukaryota</taxon>
        <taxon>Fungi</taxon>
        <taxon>Dikarya</taxon>
        <taxon>Basidiomycota</taxon>
        <taxon>Agaricomycotina</taxon>
        <taxon>Agaricomycetes</taxon>
        <taxon>Agaricomycetidae</taxon>
        <taxon>Agaricales</taxon>
        <taxon>Tricholomatineae</taxon>
        <taxon>Lyophyllaceae</taxon>
        <taxon>Lyophyllum</taxon>
    </lineage>
</organism>
<feature type="compositionally biased region" description="Polar residues" evidence="1">
    <location>
        <begin position="1"/>
        <end position="11"/>
    </location>
</feature>
<comment type="caution">
    <text evidence="3">The sequence shown here is derived from an EMBL/GenBank/DDBJ whole genome shotgun (WGS) entry which is preliminary data.</text>
</comment>
<dbReference type="Proteomes" id="UP001063166">
    <property type="component" value="Unassembled WGS sequence"/>
</dbReference>
<evidence type="ECO:0000313" key="4">
    <source>
        <dbReference type="Proteomes" id="UP001063166"/>
    </source>
</evidence>
<feature type="compositionally biased region" description="Pro residues" evidence="1">
    <location>
        <begin position="71"/>
        <end position="83"/>
    </location>
</feature>
<name>A0A9P3UR49_LYOSH</name>
<accession>A0A9P3UR49</accession>
<dbReference type="EMBL" id="BRPK01000007">
    <property type="protein sequence ID" value="GLB39881.1"/>
    <property type="molecule type" value="Genomic_DNA"/>
</dbReference>
<evidence type="ECO:0000256" key="1">
    <source>
        <dbReference type="SAM" id="MobiDB-lite"/>
    </source>
</evidence>
<dbReference type="InterPro" id="IPR037056">
    <property type="entry name" value="RNase_H1_N_sf"/>
</dbReference>
<feature type="compositionally biased region" description="Low complexity" evidence="1">
    <location>
        <begin position="19"/>
        <end position="32"/>
    </location>
</feature>
<protein>
    <recommendedName>
        <fullName evidence="2">Ribonuclease H1 N-terminal domain-containing protein</fullName>
    </recommendedName>
</protein>
<dbReference type="InterPro" id="IPR009027">
    <property type="entry name" value="Ribosomal_bL9/RNase_H1_N"/>
</dbReference>
<dbReference type="Pfam" id="PF01693">
    <property type="entry name" value="Cauli_VI"/>
    <property type="match status" value="1"/>
</dbReference>
<feature type="region of interest" description="Disordered" evidence="1">
    <location>
        <begin position="1"/>
        <end position="84"/>
    </location>
</feature>
<sequence length="171" mass="18662">MEEGNNTNTLDSHPEAVSRRSSPRGAARATGRFGSVRPAVEDFVDAIERLSVSEPEPATPPPRPRSVSPPNSRPTTPPPPPRIFPDFAVSTPGPKGKYYVVSVGRQTGVFTNWNYVDKLVTGVPKNAHQSYKSKVAAWDAYEALKEAGLLKVVRTSRWDDLLYGPAESAMM</sequence>
<dbReference type="AlphaFoldDB" id="A0A9P3UR49"/>
<proteinExistence type="predicted"/>
<gene>
    <name evidence="3" type="ORF">LshimejAT787_0703910</name>
</gene>
<evidence type="ECO:0000313" key="3">
    <source>
        <dbReference type="EMBL" id="GLB39881.1"/>
    </source>
</evidence>
<keyword evidence="4" id="KW-1185">Reference proteome</keyword>
<reference evidence="3" key="1">
    <citation type="submission" date="2022-07" db="EMBL/GenBank/DDBJ databases">
        <title>The genome of Lyophyllum shimeji provides insight into the initial evolution of ectomycorrhizal fungal genome.</title>
        <authorList>
            <person name="Kobayashi Y."/>
            <person name="Shibata T."/>
            <person name="Hirakawa H."/>
            <person name="Shigenobu S."/>
            <person name="Nishiyama T."/>
            <person name="Yamada A."/>
            <person name="Hasebe M."/>
            <person name="Kawaguchi M."/>
        </authorList>
    </citation>
    <scope>NUCLEOTIDE SEQUENCE</scope>
    <source>
        <strain evidence="3">AT787</strain>
    </source>
</reference>
<evidence type="ECO:0000259" key="2">
    <source>
        <dbReference type="Pfam" id="PF01693"/>
    </source>
</evidence>
<dbReference type="SUPFAM" id="SSF55658">
    <property type="entry name" value="L9 N-domain-like"/>
    <property type="match status" value="1"/>
</dbReference>
<dbReference type="InterPro" id="IPR011320">
    <property type="entry name" value="RNase_H1_N"/>
</dbReference>
<feature type="domain" description="Ribonuclease H1 N-terminal" evidence="2">
    <location>
        <begin position="97"/>
        <end position="139"/>
    </location>
</feature>
<dbReference type="Gene3D" id="3.40.970.10">
    <property type="entry name" value="Ribonuclease H1, N-terminal domain"/>
    <property type="match status" value="1"/>
</dbReference>